<dbReference type="EMBL" id="BBSI01000007">
    <property type="protein sequence ID" value="GAM79024.1"/>
    <property type="molecule type" value="Genomic_DNA"/>
</dbReference>
<dbReference type="UniPathway" id="UPA00109">
    <property type="reaction ID" value="UER00181"/>
</dbReference>
<dbReference type="InterPro" id="IPR035482">
    <property type="entry name" value="SIS_PGI_2"/>
</dbReference>
<dbReference type="GO" id="GO:0097367">
    <property type="term" value="F:carbohydrate derivative binding"/>
    <property type="evidence" value="ECO:0007669"/>
    <property type="project" value="InterPro"/>
</dbReference>
<evidence type="ECO:0000256" key="5">
    <source>
        <dbReference type="ARBA" id="ARBA00023152"/>
    </source>
</evidence>
<name>A0A0B8QYE1_LACLL</name>
<sequence>MKGIKMAHIKFDYSKLTPFVAENELDEIQWQIDGAAKLLHEGKGAGSDYIGWLDLPEDYDKEEFARIQKAAKKIQSDSEVLIVIGIGGSYLGARAAIDFLSNSFVNLQTAEERKAPRILYAGNSISSSYLADLVDYVADKDFSVNVISKSGTTTEPAIAFRVFEEMLVKKYGREEANKRIYATTDKEKGAVKVNADANNWETFVVPDSVGGRFSVLTAVGLLPIAASGADITALMEGANAARKEYTSTNVHENDAYAYAALRNILYRKGKFSEILINYEPSLQYFSEWWKQLAGESEGKDQKGIYPTSANFSTDLHSLGQWIQEGTRTVFETAIRIEKPRKNINIPELDADLDGLGYLQGKDVDFVNKKAADGVLLAHTDGNVPNMIVTLPEQDEFTLGYAIYFFELAIGVSGYLNGINPFNQPGVEAYKKNMFALLGKPGFEELSKELNDRL</sequence>
<dbReference type="SUPFAM" id="SSF53697">
    <property type="entry name" value="SIS domain"/>
    <property type="match status" value="1"/>
</dbReference>
<evidence type="ECO:0000256" key="6">
    <source>
        <dbReference type="ARBA" id="ARBA00023235"/>
    </source>
</evidence>
<feature type="active site" evidence="8">
    <location>
        <position position="430"/>
    </location>
</feature>
<dbReference type="PATRIC" id="fig|1360.115.peg.883"/>
<keyword evidence="4 8" id="KW-0963">Cytoplasm</keyword>
<feature type="active site" description="Proton donor" evidence="8">
    <location>
        <position position="295"/>
    </location>
</feature>
<dbReference type="Proteomes" id="UP000031847">
    <property type="component" value="Unassembled WGS sequence"/>
</dbReference>
<evidence type="ECO:0000256" key="8">
    <source>
        <dbReference type="HAMAP-Rule" id="MF_00473"/>
    </source>
</evidence>
<dbReference type="AlphaFoldDB" id="A0A0B8QYE1"/>
<comment type="similarity">
    <text evidence="2 8 9">Belongs to the GPI family.</text>
</comment>
<accession>A0A0B8QYE1</accession>
<proteinExistence type="inferred from homology"/>
<comment type="catalytic activity">
    <reaction evidence="7 8 9">
        <text>alpha-D-glucose 6-phosphate = beta-D-fructose 6-phosphate</text>
        <dbReference type="Rhea" id="RHEA:11816"/>
        <dbReference type="ChEBI" id="CHEBI:57634"/>
        <dbReference type="ChEBI" id="CHEBI:58225"/>
        <dbReference type="EC" id="5.3.1.9"/>
    </reaction>
</comment>
<evidence type="ECO:0000256" key="4">
    <source>
        <dbReference type="ARBA" id="ARBA00022490"/>
    </source>
</evidence>
<comment type="pathway">
    <text evidence="1 8 9">Carbohydrate degradation; glycolysis; D-glyceraldehyde 3-phosphate and glycerone phosphate from D-glucose: step 2/4.</text>
</comment>
<dbReference type="FunFam" id="3.40.50.10490:FF:000016">
    <property type="entry name" value="Glucose-6-phosphate isomerase"/>
    <property type="match status" value="1"/>
</dbReference>
<organism evidence="10 11">
    <name type="scientific">Lactococcus lactis subsp. lactis</name>
    <name type="common">Streptococcus lactis</name>
    <dbReference type="NCBI Taxonomy" id="1360"/>
    <lineage>
        <taxon>Bacteria</taxon>
        <taxon>Bacillati</taxon>
        <taxon>Bacillota</taxon>
        <taxon>Bacilli</taxon>
        <taxon>Lactobacillales</taxon>
        <taxon>Streptococcaceae</taxon>
        <taxon>Lactococcus</taxon>
    </lineage>
</organism>
<dbReference type="NCBIfam" id="NF010697">
    <property type="entry name" value="PRK14097.1"/>
    <property type="match status" value="1"/>
</dbReference>
<dbReference type="InterPro" id="IPR001672">
    <property type="entry name" value="G6P_Isomerase"/>
</dbReference>
<comment type="function">
    <text evidence="8">Catalyzes the reversible isomerization of glucose-6-phosphate to fructose-6-phosphate.</text>
</comment>
<dbReference type="PANTHER" id="PTHR11469">
    <property type="entry name" value="GLUCOSE-6-PHOSPHATE ISOMERASE"/>
    <property type="match status" value="1"/>
</dbReference>
<dbReference type="EC" id="5.3.1.9" evidence="8"/>
<gene>
    <name evidence="8" type="primary">pgi</name>
    <name evidence="10" type="ORF">JCM5805K_0128</name>
</gene>
<dbReference type="GO" id="GO:0051156">
    <property type="term" value="P:glucose 6-phosphate metabolic process"/>
    <property type="evidence" value="ECO:0007669"/>
    <property type="project" value="TreeGrafter"/>
</dbReference>
<dbReference type="PRINTS" id="PR00662">
    <property type="entry name" value="G6PISOMERASE"/>
</dbReference>
<dbReference type="HAMAP" id="MF_00473">
    <property type="entry name" value="G6P_isomerase"/>
    <property type="match status" value="1"/>
</dbReference>
<dbReference type="PROSITE" id="PS00174">
    <property type="entry name" value="P_GLUCOSE_ISOMERASE_2"/>
    <property type="match status" value="1"/>
</dbReference>
<evidence type="ECO:0000313" key="11">
    <source>
        <dbReference type="Proteomes" id="UP000031847"/>
    </source>
</evidence>
<dbReference type="GO" id="GO:0005829">
    <property type="term" value="C:cytosol"/>
    <property type="evidence" value="ECO:0007669"/>
    <property type="project" value="TreeGrafter"/>
</dbReference>
<protein>
    <recommendedName>
        <fullName evidence="8">Glucose-6-phosphate isomerase</fullName>
        <shortName evidence="8">GPI</shortName>
        <ecNumber evidence="8">5.3.1.9</ecNumber>
    </recommendedName>
    <alternativeName>
        <fullName evidence="8">Phosphoglucose isomerase</fullName>
        <shortName evidence="8">PGI</shortName>
    </alternativeName>
    <alternativeName>
        <fullName evidence="8">Phosphohexose isomerase</fullName>
        <shortName evidence="8">PHI</shortName>
    </alternativeName>
</protein>
<keyword evidence="3 8" id="KW-0312">Gluconeogenesis</keyword>
<dbReference type="PROSITE" id="PS51463">
    <property type="entry name" value="P_GLUCOSE_ISOMERASE_3"/>
    <property type="match status" value="1"/>
</dbReference>
<evidence type="ECO:0000256" key="9">
    <source>
        <dbReference type="RuleBase" id="RU000612"/>
    </source>
</evidence>
<dbReference type="UniPathway" id="UPA00138"/>
<dbReference type="PROSITE" id="PS00765">
    <property type="entry name" value="P_GLUCOSE_ISOMERASE_1"/>
    <property type="match status" value="1"/>
</dbReference>
<dbReference type="InterPro" id="IPR018189">
    <property type="entry name" value="Phosphoglucose_isomerase_CS"/>
</dbReference>
<dbReference type="GO" id="GO:0006094">
    <property type="term" value="P:gluconeogenesis"/>
    <property type="evidence" value="ECO:0007669"/>
    <property type="project" value="UniProtKB-UniRule"/>
</dbReference>
<dbReference type="PANTHER" id="PTHR11469:SF1">
    <property type="entry name" value="GLUCOSE-6-PHOSPHATE ISOMERASE"/>
    <property type="match status" value="1"/>
</dbReference>
<evidence type="ECO:0000256" key="2">
    <source>
        <dbReference type="ARBA" id="ARBA00006604"/>
    </source>
</evidence>
<dbReference type="Gene3D" id="3.40.50.10490">
    <property type="entry name" value="Glucose-6-phosphate isomerase like protein, domain 1"/>
    <property type="match status" value="3"/>
</dbReference>
<reference evidence="10 11" key="1">
    <citation type="submission" date="2015-01" db="EMBL/GenBank/DDBJ databases">
        <title>Lactococcus lactis subsp.lactis JCM 5805 whole genome shotgun sequence.</title>
        <authorList>
            <person name="Fujii T."/>
            <person name="Tomita Y."/>
            <person name="Ikushima S."/>
            <person name="Fujiwara D."/>
        </authorList>
    </citation>
    <scope>NUCLEOTIDE SEQUENCE [LARGE SCALE GENOMIC DNA]</scope>
    <source>
        <strain evidence="10 11">JCM 5805</strain>
    </source>
</reference>
<dbReference type="CDD" id="cd05015">
    <property type="entry name" value="SIS_PGI_1"/>
    <property type="match status" value="1"/>
</dbReference>
<dbReference type="Pfam" id="PF00342">
    <property type="entry name" value="PGI"/>
    <property type="match status" value="1"/>
</dbReference>
<evidence type="ECO:0000256" key="3">
    <source>
        <dbReference type="ARBA" id="ARBA00022432"/>
    </source>
</evidence>
<comment type="caution">
    <text evidence="8">Lacks conserved residue(s) required for the propagation of feature annotation.</text>
</comment>
<dbReference type="GO" id="GO:0006096">
    <property type="term" value="P:glycolytic process"/>
    <property type="evidence" value="ECO:0007669"/>
    <property type="project" value="UniProtKB-UniRule"/>
</dbReference>
<keyword evidence="5 8" id="KW-0324">Glycolysis</keyword>
<dbReference type="InterPro" id="IPR046348">
    <property type="entry name" value="SIS_dom_sf"/>
</dbReference>
<dbReference type="CDD" id="cd05016">
    <property type="entry name" value="SIS_PGI_2"/>
    <property type="match status" value="1"/>
</dbReference>
<evidence type="ECO:0000256" key="7">
    <source>
        <dbReference type="ARBA" id="ARBA00029321"/>
    </source>
</evidence>
<dbReference type="InterPro" id="IPR035476">
    <property type="entry name" value="SIS_PGI_1"/>
</dbReference>
<dbReference type="GO" id="GO:0004347">
    <property type="term" value="F:glucose-6-phosphate isomerase activity"/>
    <property type="evidence" value="ECO:0007669"/>
    <property type="project" value="UniProtKB-UniRule"/>
</dbReference>
<comment type="caution">
    <text evidence="10">The sequence shown here is derived from an EMBL/GenBank/DDBJ whole genome shotgun (WGS) entry which is preliminary data.</text>
</comment>
<keyword evidence="6 8" id="KW-0413">Isomerase</keyword>
<evidence type="ECO:0000313" key="10">
    <source>
        <dbReference type="EMBL" id="GAM79024.1"/>
    </source>
</evidence>
<comment type="subcellular location">
    <subcellularLocation>
        <location evidence="8">Cytoplasm</location>
    </subcellularLocation>
</comment>
<dbReference type="FunFam" id="3.40.50.10490:FF:000015">
    <property type="entry name" value="Glucose-6-phosphate isomerase"/>
    <property type="match status" value="1"/>
</dbReference>
<dbReference type="GO" id="GO:0048029">
    <property type="term" value="F:monosaccharide binding"/>
    <property type="evidence" value="ECO:0007669"/>
    <property type="project" value="TreeGrafter"/>
</dbReference>
<evidence type="ECO:0000256" key="1">
    <source>
        <dbReference type="ARBA" id="ARBA00004926"/>
    </source>
</evidence>
<comment type="pathway">
    <text evidence="8">Carbohydrate biosynthesis; gluconeogenesis.</text>
</comment>